<dbReference type="PANTHER" id="PTHR24269:SF16">
    <property type="entry name" value="PROTEIN SLG1"/>
    <property type="match status" value="1"/>
</dbReference>
<dbReference type="GO" id="GO:0005886">
    <property type="term" value="C:plasma membrane"/>
    <property type="evidence" value="ECO:0007669"/>
    <property type="project" value="TreeGrafter"/>
</dbReference>
<evidence type="ECO:0000256" key="3">
    <source>
        <dbReference type="ARBA" id="ARBA00022729"/>
    </source>
</evidence>
<accession>A0A0D2P6V8</accession>
<evidence type="ECO:0000256" key="4">
    <source>
        <dbReference type="ARBA" id="ARBA00022989"/>
    </source>
</evidence>
<dbReference type="Pfam" id="PF01822">
    <property type="entry name" value="WSC"/>
    <property type="match status" value="2"/>
</dbReference>
<evidence type="ECO:0000256" key="6">
    <source>
        <dbReference type="ARBA" id="ARBA00023180"/>
    </source>
</evidence>
<dbReference type="OrthoDB" id="5985073at2759"/>
<comment type="subcellular location">
    <subcellularLocation>
        <location evidence="1">Membrane</location>
        <topology evidence="1">Single-pass membrane protein</topology>
    </subcellularLocation>
</comment>
<evidence type="ECO:0000313" key="9">
    <source>
        <dbReference type="Proteomes" id="UP000054270"/>
    </source>
</evidence>
<dbReference type="SMART" id="SM00321">
    <property type="entry name" value="WSC"/>
    <property type="match status" value="2"/>
</dbReference>
<sequence>MSTRVSTASHPVGLTIESCVAFCNEQSQRLAGLEGDQCKCANIYRPDGGGFESDPGECHLPDFDVPCPGNAEESCGLPNGTPSLISLYLKTGTPIDCSDLVWPGGSAMTAGKWRFSYFYNDSTTARALSVNAATLAAPVTAGSMSSAACTTACGNAGYTLAGVEFGDECFCGNALENNAHTITDCALLNQPFNPNPARVSLTVCTGNPQEICGGPGVISIFTLPGTGLIPLLPFVPSLDNFCAGENCMTET</sequence>
<organism evidence="8 9">
    <name type="scientific">Hypholoma sublateritium (strain FD-334 SS-4)</name>
    <dbReference type="NCBI Taxonomy" id="945553"/>
    <lineage>
        <taxon>Eukaryota</taxon>
        <taxon>Fungi</taxon>
        <taxon>Dikarya</taxon>
        <taxon>Basidiomycota</taxon>
        <taxon>Agaricomycotina</taxon>
        <taxon>Agaricomycetes</taxon>
        <taxon>Agaricomycetidae</taxon>
        <taxon>Agaricales</taxon>
        <taxon>Agaricineae</taxon>
        <taxon>Strophariaceae</taxon>
        <taxon>Hypholoma</taxon>
    </lineage>
</organism>
<dbReference type="PROSITE" id="PS51212">
    <property type="entry name" value="WSC"/>
    <property type="match status" value="2"/>
</dbReference>
<feature type="domain" description="WSC" evidence="7">
    <location>
        <begin position="112"/>
        <end position="224"/>
    </location>
</feature>
<reference evidence="9" key="1">
    <citation type="submission" date="2014-04" db="EMBL/GenBank/DDBJ databases">
        <title>Evolutionary Origins and Diversification of the Mycorrhizal Mutualists.</title>
        <authorList>
            <consortium name="DOE Joint Genome Institute"/>
            <consortium name="Mycorrhizal Genomics Consortium"/>
            <person name="Kohler A."/>
            <person name="Kuo A."/>
            <person name="Nagy L.G."/>
            <person name="Floudas D."/>
            <person name="Copeland A."/>
            <person name="Barry K.W."/>
            <person name="Cichocki N."/>
            <person name="Veneault-Fourrey C."/>
            <person name="LaButti K."/>
            <person name="Lindquist E.A."/>
            <person name="Lipzen A."/>
            <person name="Lundell T."/>
            <person name="Morin E."/>
            <person name="Murat C."/>
            <person name="Riley R."/>
            <person name="Ohm R."/>
            <person name="Sun H."/>
            <person name="Tunlid A."/>
            <person name="Henrissat B."/>
            <person name="Grigoriev I.V."/>
            <person name="Hibbett D.S."/>
            <person name="Martin F."/>
        </authorList>
    </citation>
    <scope>NUCLEOTIDE SEQUENCE [LARGE SCALE GENOMIC DNA]</scope>
    <source>
        <strain evidence="9">FD-334 SS-4</strain>
    </source>
</reference>
<dbReference type="PANTHER" id="PTHR24269">
    <property type="entry name" value="KREMEN PROTEIN"/>
    <property type="match status" value="1"/>
</dbReference>
<name>A0A0D2P6V8_HYPSF</name>
<evidence type="ECO:0000313" key="8">
    <source>
        <dbReference type="EMBL" id="KJA24416.1"/>
    </source>
</evidence>
<keyword evidence="9" id="KW-1185">Reference proteome</keyword>
<proteinExistence type="predicted"/>
<evidence type="ECO:0000256" key="5">
    <source>
        <dbReference type="ARBA" id="ARBA00023136"/>
    </source>
</evidence>
<feature type="domain" description="WSC" evidence="7">
    <location>
        <begin position="1"/>
        <end position="91"/>
    </location>
</feature>
<keyword evidence="3" id="KW-0732">Signal</keyword>
<evidence type="ECO:0000259" key="7">
    <source>
        <dbReference type="PROSITE" id="PS51212"/>
    </source>
</evidence>
<dbReference type="EMBL" id="KN817537">
    <property type="protein sequence ID" value="KJA24416.1"/>
    <property type="molecule type" value="Genomic_DNA"/>
</dbReference>
<keyword evidence="4" id="KW-1133">Transmembrane helix</keyword>
<keyword evidence="2" id="KW-0812">Transmembrane</keyword>
<keyword evidence="5" id="KW-0472">Membrane</keyword>
<dbReference type="InterPro" id="IPR002889">
    <property type="entry name" value="WSC_carb-bd"/>
</dbReference>
<evidence type="ECO:0000256" key="2">
    <source>
        <dbReference type="ARBA" id="ARBA00022692"/>
    </source>
</evidence>
<dbReference type="Proteomes" id="UP000054270">
    <property type="component" value="Unassembled WGS sequence"/>
</dbReference>
<protein>
    <recommendedName>
        <fullName evidence="7">WSC domain-containing protein</fullName>
    </recommendedName>
</protein>
<dbReference type="InterPro" id="IPR051836">
    <property type="entry name" value="Kremen_rcpt"/>
</dbReference>
<gene>
    <name evidence="8" type="ORF">HYPSUDRAFT_65638</name>
</gene>
<keyword evidence="6" id="KW-0325">Glycoprotein</keyword>
<dbReference type="STRING" id="945553.A0A0D2P6V8"/>
<dbReference type="AlphaFoldDB" id="A0A0D2P6V8"/>
<evidence type="ECO:0000256" key="1">
    <source>
        <dbReference type="ARBA" id="ARBA00004167"/>
    </source>
</evidence>